<evidence type="ECO:0000256" key="3">
    <source>
        <dbReference type="ARBA" id="ARBA00023015"/>
    </source>
</evidence>
<dbReference type="SMART" id="SM01134">
    <property type="entry name" value="DeoRC"/>
    <property type="match status" value="1"/>
</dbReference>
<gene>
    <name evidence="8" type="ORF">YS19-GM000015</name>
</gene>
<feature type="domain" description="HTH deoR-type" evidence="7">
    <location>
        <begin position="10"/>
        <end position="65"/>
    </location>
</feature>
<dbReference type="PANTHER" id="PTHR30363">
    <property type="entry name" value="HTH-TYPE TRANSCRIPTIONAL REGULATOR SRLR-RELATED"/>
    <property type="match status" value="1"/>
</dbReference>
<dbReference type="InterPro" id="IPR036390">
    <property type="entry name" value="WH_DNA-bd_sf"/>
</dbReference>
<dbReference type="GO" id="GO:0003700">
    <property type="term" value="F:DNA-binding transcription factor activity"/>
    <property type="evidence" value="ECO:0007669"/>
    <property type="project" value="InterPro"/>
</dbReference>
<dbReference type="Pfam" id="PF00455">
    <property type="entry name" value="DeoRC"/>
    <property type="match status" value="1"/>
</dbReference>
<proteinExistence type="predicted"/>
<evidence type="ECO:0000256" key="5">
    <source>
        <dbReference type="ARBA" id="ARBA00023163"/>
    </source>
</evidence>
<evidence type="ECO:0000256" key="1">
    <source>
        <dbReference type="ARBA" id="ARBA00021390"/>
    </source>
</evidence>
<dbReference type="Pfam" id="PF08220">
    <property type="entry name" value="HTH_DeoR"/>
    <property type="match status" value="1"/>
</dbReference>
<dbReference type="Gene3D" id="3.40.50.1360">
    <property type="match status" value="1"/>
</dbReference>
<dbReference type="AlphaFoldDB" id="A0A6G6AUU6"/>
<accession>A0A6G6AUU6</accession>
<dbReference type="GO" id="GO:0003677">
    <property type="term" value="F:DNA binding"/>
    <property type="evidence" value="ECO:0007669"/>
    <property type="project" value="UniProtKB-KW"/>
</dbReference>
<keyword evidence="4" id="KW-0238">DNA-binding</keyword>
<dbReference type="SMART" id="SM00420">
    <property type="entry name" value="HTH_DEOR"/>
    <property type="match status" value="1"/>
</dbReference>
<dbReference type="InterPro" id="IPR001034">
    <property type="entry name" value="DeoR_HTH"/>
</dbReference>
<keyword evidence="3" id="KW-0805">Transcription regulation</keyword>
<dbReference type="InterPro" id="IPR037171">
    <property type="entry name" value="NagB/RpiA_transferase-like"/>
</dbReference>
<reference evidence="8" key="1">
    <citation type="submission" date="2018-11" db="EMBL/GenBank/DDBJ databases">
        <title>Characterization of mobile element carrying drug resistance determinants of Streptococcus suis from China.</title>
        <authorList>
            <person name="Zheng H."/>
        </authorList>
    </citation>
    <scope>NUCLEOTIDE SEQUENCE</scope>
</reference>
<keyword evidence="5" id="KW-0804">Transcription</keyword>
<dbReference type="SUPFAM" id="SSF100950">
    <property type="entry name" value="NagB/RpiA/CoA transferase-like"/>
    <property type="match status" value="1"/>
</dbReference>
<evidence type="ECO:0000313" key="8">
    <source>
        <dbReference type="EMBL" id="QID25771.1"/>
    </source>
</evidence>
<evidence type="ECO:0000256" key="4">
    <source>
        <dbReference type="ARBA" id="ARBA00023125"/>
    </source>
</evidence>
<organism evidence="8">
    <name type="scientific">Streptococcus suis</name>
    <dbReference type="NCBI Taxonomy" id="1307"/>
    <lineage>
        <taxon>Bacteria</taxon>
        <taxon>Bacillati</taxon>
        <taxon>Bacillota</taxon>
        <taxon>Bacilli</taxon>
        <taxon>Lactobacillales</taxon>
        <taxon>Streptococcaceae</taxon>
        <taxon>Streptococcus</taxon>
    </lineage>
</organism>
<dbReference type="SUPFAM" id="SSF46785">
    <property type="entry name" value="Winged helix' DNA-binding domain"/>
    <property type="match status" value="1"/>
</dbReference>
<evidence type="ECO:0000259" key="7">
    <source>
        <dbReference type="PROSITE" id="PS51000"/>
    </source>
</evidence>
<dbReference type="InterPro" id="IPR050313">
    <property type="entry name" value="Carb_Metab_HTH_regulators"/>
</dbReference>
<dbReference type="EMBL" id="MK211811">
    <property type="protein sequence ID" value="QID25771.1"/>
    <property type="molecule type" value="Genomic_DNA"/>
</dbReference>
<dbReference type="InterPro" id="IPR018356">
    <property type="entry name" value="Tscrpt_reg_HTH_DeoR_CS"/>
</dbReference>
<keyword evidence="2" id="KW-0678">Repressor</keyword>
<evidence type="ECO:0000256" key="2">
    <source>
        <dbReference type="ARBA" id="ARBA00022491"/>
    </source>
</evidence>
<protein>
    <recommendedName>
        <fullName evidence="1">Lactose phosphotransferase system repressor</fullName>
    </recommendedName>
</protein>
<dbReference type="PANTHER" id="PTHR30363:SF4">
    <property type="entry name" value="GLYCEROL-3-PHOSPHATE REGULON REPRESSOR"/>
    <property type="match status" value="1"/>
</dbReference>
<evidence type="ECO:0000256" key="6">
    <source>
        <dbReference type="ARBA" id="ARBA00024937"/>
    </source>
</evidence>
<dbReference type="PROSITE" id="PS51000">
    <property type="entry name" value="HTH_DEOR_2"/>
    <property type="match status" value="1"/>
</dbReference>
<dbReference type="InterPro" id="IPR014036">
    <property type="entry name" value="DeoR-like_C"/>
</dbReference>
<comment type="function">
    <text evidence="6">Repressor of the lactose catabolism operon. Galactose-6-phosphate is the inducer.</text>
</comment>
<name>A0A6G6AUU6_STRSU</name>
<sequence>MYLRGVSMSRDKRLKEITNILHSRKRIDVKQLEKLTFSSTSTLRRDLIYLEEQGLIKRKHGEVVLNAFNTVELAHSIRETENRSEKKIIAELAKDFVGPGMCIYLDSSTTVYELCPFLSTIDNLIIFTNGLNTAQLLSELSNPTMKIFVTGGEVKHHSASVVNHSMENSLLEHFSIDLAFCSARGIDEEYVYEASFSQAIAKKSIIDKAKETILLIDSSKFRMSGFFKINNLKQYKTIISDKLPDESLLTSAEKYEVEWIANN</sequence>
<dbReference type="PROSITE" id="PS00894">
    <property type="entry name" value="HTH_DEOR_1"/>
    <property type="match status" value="1"/>
</dbReference>